<feature type="compositionally biased region" description="Basic residues" evidence="1">
    <location>
        <begin position="138"/>
        <end position="158"/>
    </location>
</feature>
<protein>
    <submittedName>
        <fullName evidence="2">Uncharacterized protein</fullName>
    </submittedName>
</protein>
<proteinExistence type="predicted"/>
<dbReference type="Proteomes" id="UP000002357">
    <property type="component" value="Chromosome"/>
</dbReference>
<accession>E2PXZ6</accession>
<evidence type="ECO:0000313" key="3">
    <source>
        <dbReference type="Proteomes" id="UP000002357"/>
    </source>
</evidence>
<dbReference type="EMBL" id="CM000913">
    <property type="protein sequence ID" value="EFG08236.1"/>
    <property type="molecule type" value="Genomic_DNA"/>
</dbReference>
<evidence type="ECO:0000313" key="2">
    <source>
        <dbReference type="EMBL" id="EFG08236.1"/>
    </source>
</evidence>
<name>E2PXZ6_STRCL</name>
<gene>
    <name evidence="2" type="ORF">SCLAV_3165</name>
</gene>
<feature type="region of interest" description="Disordered" evidence="1">
    <location>
        <begin position="1"/>
        <end position="34"/>
    </location>
</feature>
<keyword evidence="3" id="KW-1185">Reference proteome</keyword>
<reference evidence="2 3" key="1">
    <citation type="journal article" date="2010" name="Genome Biol. Evol.">
        <title>The sequence of a 1.8-mb bacterial linear plasmid reveals a rich evolutionary reservoir of secondary metabolic pathways.</title>
        <authorList>
            <person name="Medema M.H."/>
            <person name="Trefzer A."/>
            <person name="Kovalchuk A."/>
            <person name="van den Berg M."/>
            <person name="Mueller U."/>
            <person name="Heijne W."/>
            <person name="Wu L."/>
            <person name="Alam M.T."/>
            <person name="Ronning C.M."/>
            <person name="Nierman W.C."/>
            <person name="Bovenberg R.A.L."/>
            <person name="Breitling R."/>
            <person name="Takano E."/>
        </authorList>
    </citation>
    <scope>NUCLEOTIDE SEQUENCE [LARGE SCALE GENOMIC DNA]</scope>
    <source>
        <strain evidence="3">ATCC 27064 / DSM 738 / JCM 4710 / NBRC 13307 / NCIMB 12785 / NRRL 3585 / VKM Ac-602</strain>
    </source>
</reference>
<sequence length="158" mass="16452">MTRRASPDTKCPGGAAWRCHREAKGPSPLPGGRALSVSRSRFPLHRAVVPVAPCRRSRGSLRTPAGTSGRGNASAAPVRAYEHGRNGSDGKGPGTPSAARTAPMRGRGRGARARTETAGTTVGPVRRGRAAPGGSGLSRRRARSPRSSPRRPPPRRAS</sequence>
<dbReference type="AlphaFoldDB" id="E2PXZ6"/>
<evidence type="ECO:0000256" key="1">
    <source>
        <dbReference type="SAM" id="MobiDB-lite"/>
    </source>
</evidence>
<organism evidence="2 3">
    <name type="scientific">Streptomyces clavuligerus</name>
    <dbReference type="NCBI Taxonomy" id="1901"/>
    <lineage>
        <taxon>Bacteria</taxon>
        <taxon>Bacillati</taxon>
        <taxon>Actinomycetota</taxon>
        <taxon>Actinomycetes</taxon>
        <taxon>Kitasatosporales</taxon>
        <taxon>Streptomycetaceae</taxon>
        <taxon>Streptomyces</taxon>
    </lineage>
</organism>
<feature type="region of interest" description="Disordered" evidence="1">
    <location>
        <begin position="55"/>
        <end position="158"/>
    </location>
</feature>